<sequence length="108" mass="11776">MIDLVIRFDTIQQLYRAYMPFVRSAGLFVATSEPHYLGEPLTFSYRLPGDVAAREACGSVVWINPQGASGGRPAGIGVQFAPAEEHHRHDIEQVLSSELASGNLTSTM</sequence>
<protein>
    <submittedName>
        <fullName evidence="2">PilZ domain-containing protein</fullName>
    </submittedName>
</protein>
<comment type="caution">
    <text evidence="2">The sequence shown here is derived from an EMBL/GenBank/DDBJ whole genome shotgun (WGS) entry which is preliminary data.</text>
</comment>
<organism evidence="2 3">
    <name type="scientific">Shewanella submarina</name>
    <dbReference type="NCBI Taxonomy" id="2016376"/>
    <lineage>
        <taxon>Bacteria</taxon>
        <taxon>Pseudomonadati</taxon>
        <taxon>Pseudomonadota</taxon>
        <taxon>Gammaproteobacteria</taxon>
        <taxon>Alteromonadales</taxon>
        <taxon>Shewanellaceae</taxon>
        <taxon>Shewanella</taxon>
    </lineage>
</organism>
<dbReference type="Pfam" id="PF07238">
    <property type="entry name" value="PilZ"/>
    <property type="match status" value="1"/>
</dbReference>
<name>A0ABV7GA45_9GAMM</name>
<evidence type="ECO:0000259" key="1">
    <source>
        <dbReference type="Pfam" id="PF07238"/>
    </source>
</evidence>
<accession>A0ABV7GA45</accession>
<evidence type="ECO:0000313" key="2">
    <source>
        <dbReference type="EMBL" id="MFC3138393.1"/>
    </source>
</evidence>
<keyword evidence="3" id="KW-1185">Reference proteome</keyword>
<dbReference type="Proteomes" id="UP001595621">
    <property type="component" value="Unassembled WGS sequence"/>
</dbReference>
<dbReference type="Gene3D" id="2.40.10.220">
    <property type="entry name" value="predicted glycosyltransferase like domains"/>
    <property type="match status" value="1"/>
</dbReference>
<evidence type="ECO:0000313" key="3">
    <source>
        <dbReference type="Proteomes" id="UP001595621"/>
    </source>
</evidence>
<dbReference type="RefSeq" id="WP_248935629.1">
    <property type="nucleotide sequence ID" value="NZ_JAKILF010000003.1"/>
</dbReference>
<feature type="domain" description="PilZ" evidence="1">
    <location>
        <begin position="10"/>
        <end position="95"/>
    </location>
</feature>
<gene>
    <name evidence="2" type="ORF">ACFOE0_09380</name>
</gene>
<dbReference type="EMBL" id="JBHRTD010000012">
    <property type="protein sequence ID" value="MFC3138393.1"/>
    <property type="molecule type" value="Genomic_DNA"/>
</dbReference>
<dbReference type="InterPro" id="IPR009875">
    <property type="entry name" value="PilZ_domain"/>
</dbReference>
<proteinExistence type="predicted"/>
<reference evidence="3" key="1">
    <citation type="journal article" date="2019" name="Int. J. Syst. Evol. Microbiol.">
        <title>The Global Catalogue of Microorganisms (GCM) 10K type strain sequencing project: providing services to taxonomists for standard genome sequencing and annotation.</title>
        <authorList>
            <consortium name="The Broad Institute Genomics Platform"/>
            <consortium name="The Broad Institute Genome Sequencing Center for Infectious Disease"/>
            <person name="Wu L."/>
            <person name="Ma J."/>
        </authorList>
    </citation>
    <scope>NUCLEOTIDE SEQUENCE [LARGE SCALE GENOMIC DNA]</scope>
    <source>
        <strain evidence="3">KCTC 52277</strain>
    </source>
</reference>